<gene>
    <name evidence="2" type="ORF">HLB35_10125</name>
</gene>
<dbReference type="AlphaFoldDB" id="A0A7Y3XB89"/>
<reference evidence="2 3" key="1">
    <citation type="submission" date="2020-05" db="EMBL/GenBank/DDBJ databases">
        <authorList>
            <person name="Ruan W."/>
            <person name="Jeon C.O."/>
            <person name="Chun B.H."/>
        </authorList>
    </citation>
    <scope>NUCLEOTIDE SEQUENCE [LARGE SCALE GENOMIC DNA]</scope>
    <source>
        <strain evidence="2 3">TBZ9</strain>
    </source>
</reference>
<dbReference type="Gene3D" id="3.60.10.10">
    <property type="entry name" value="Endonuclease/exonuclease/phosphatase"/>
    <property type="match status" value="1"/>
</dbReference>
<dbReference type="GO" id="GO:0004527">
    <property type="term" value="F:exonuclease activity"/>
    <property type="evidence" value="ECO:0007669"/>
    <property type="project" value="UniProtKB-KW"/>
</dbReference>
<name>A0A7Y3XB89_9GAMM</name>
<comment type="caution">
    <text evidence="2">The sequence shown here is derived from an EMBL/GenBank/DDBJ whole genome shotgun (WGS) entry which is preliminary data.</text>
</comment>
<dbReference type="SUPFAM" id="SSF56219">
    <property type="entry name" value="DNase I-like"/>
    <property type="match status" value="1"/>
</dbReference>
<accession>A0A7Y3XB89</accession>
<evidence type="ECO:0000313" key="2">
    <source>
        <dbReference type="EMBL" id="NOG32026.1"/>
    </source>
</evidence>
<dbReference type="InterPro" id="IPR036691">
    <property type="entry name" value="Endo/exonu/phosph_ase_sf"/>
</dbReference>
<keyword evidence="3" id="KW-1185">Reference proteome</keyword>
<dbReference type="Pfam" id="PF03372">
    <property type="entry name" value="Exo_endo_phos"/>
    <property type="match status" value="1"/>
</dbReference>
<feature type="domain" description="Endonuclease/exonuclease/phosphatase" evidence="1">
    <location>
        <begin position="4"/>
        <end position="225"/>
    </location>
</feature>
<keyword evidence="2" id="KW-0378">Hydrolase</keyword>
<evidence type="ECO:0000313" key="3">
    <source>
        <dbReference type="Proteomes" id="UP000588806"/>
    </source>
</evidence>
<dbReference type="GO" id="GO:0004519">
    <property type="term" value="F:endonuclease activity"/>
    <property type="evidence" value="ECO:0007669"/>
    <property type="project" value="UniProtKB-KW"/>
</dbReference>
<keyword evidence="2" id="KW-0269">Exonuclease</keyword>
<dbReference type="Proteomes" id="UP000588806">
    <property type="component" value="Unassembled WGS sequence"/>
</dbReference>
<keyword evidence="2" id="KW-0540">Nuclease</keyword>
<evidence type="ECO:0000259" key="1">
    <source>
        <dbReference type="Pfam" id="PF03372"/>
    </source>
</evidence>
<proteinExistence type="predicted"/>
<sequence length="234" mass="27422">MRIVTWNCHGAFRKKYLELEKLNADVYVIQECEDPNHVRHEGYREWSSGGIWTGANRNKGLGIFSPTPEKLGYLSWPASIYELFLPCSFGNQLNVLGVWTKQANSPNFAYIGQFWRYLQDNWPRFVESPLIIAGDFNSNSRWDEWDRWWNHSDVVNQLASLGIESLYHRCTGEAQGEEIQPTFFMHRRISRPYHIDYLFASQSLLARVVDFKVHDDPAWLELSDHLPISLELRL</sequence>
<protein>
    <submittedName>
        <fullName evidence="2">Endonuclease/exonuclease/phosphatase family protein</fullName>
    </submittedName>
</protein>
<dbReference type="RefSeq" id="WP_171702503.1">
    <property type="nucleotide sequence ID" value="NZ_JABFHI010000004.1"/>
</dbReference>
<reference evidence="2 3" key="2">
    <citation type="submission" date="2020-06" db="EMBL/GenBank/DDBJ databases">
        <title>Halomonas songnenensis sp. nov., a moderately halophilic bacterium isolated from saline and alkaline soils.</title>
        <authorList>
            <person name="Jiang J."/>
            <person name="Pan Y."/>
        </authorList>
    </citation>
    <scope>NUCLEOTIDE SEQUENCE [LARGE SCALE GENOMIC DNA]</scope>
    <source>
        <strain evidence="2 3">TBZ9</strain>
    </source>
</reference>
<dbReference type="EMBL" id="JABFHI010000004">
    <property type="protein sequence ID" value="NOG32026.1"/>
    <property type="molecule type" value="Genomic_DNA"/>
</dbReference>
<keyword evidence="2" id="KW-0255">Endonuclease</keyword>
<organism evidence="2 3">
    <name type="scientific">Vreelandella azerica</name>
    <dbReference type="NCBI Taxonomy" id="2732867"/>
    <lineage>
        <taxon>Bacteria</taxon>
        <taxon>Pseudomonadati</taxon>
        <taxon>Pseudomonadota</taxon>
        <taxon>Gammaproteobacteria</taxon>
        <taxon>Oceanospirillales</taxon>
        <taxon>Halomonadaceae</taxon>
        <taxon>Vreelandella</taxon>
    </lineage>
</organism>
<dbReference type="InterPro" id="IPR005135">
    <property type="entry name" value="Endo/exonuclease/phosphatase"/>
</dbReference>